<evidence type="ECO:0000313" key="3">
    <source>
        <dbReference type="Proteomes" id="UP000509667"/>
    </source>
</evidence>
<dbReference type="Proteomes" id="UP000509667">
    <property type="component" value="Chromosome"/>
</dbReference>
<evidence type="ECO:0000313" key="2">
    <source>
        <dbReference type="EMBL" id="QLH77718.1"/>
    </source>
</evidence>
<dbReference type="RefSeq" id="WP_179911638.1">
    <property type="nucleotide sequence ID" value="NZ_CP058910.1"/>
</dbReference>
<dbReference type="KEGG" id="hrr:HZS55_10580"/>
<proteinExistence type="predicted"/>
<evidence type="ECO:0000256" key="1">
    <source>
        <dbReference type="SAM" id="MobiDB-lite"/>
    </source>
</evidence>
<dbReference type="AlphaFoldDB" id="A0A7D5P530"/>
<accession>A0A7D5P530</accession>
<keyword evidence="3" id="KW-1185">Reference proteome</keyword>
<organism evidence="2 3">
    <name type="scientific">Halosimplex rubrum</name>
    <dbReference type="NCBI Taxonomy" id="869889"/>
    <lineage>
        <taxon>Archaea</taxon>
        <taxon>Methanobacteriati</taxon>
        <taxon>Methanobacteriota</taxon>
        <taxon>Stenosarchaea group</taxon>
        <taxon>Halobacteria</taxon>
        <taxon>Halobacteriales</taxon>
        <taxon>Haloarculaceae</taxon>
        <taxon>Halosimplex</taxon>
    </lineage>
</organism>
<name>A0A7D5P530_9EURY</name>
<feature type="region of interest" description="Disordered" evidence="1">
    <location>
        <begin position="1"/>
        <end position="74"/>
    </location>
</feature>
<gene>
    <name evidence="2" type="ORF">HZS55_10580</name>
</gene>
<sequence>MSTHATPETRDGSTAESTFGEPEPKIEADAESDSSVDEPAPMDPFDAHDAAATFGSSTERLPNTVDAENAYLGQ</sequence>
<protein>
    <submittedName>
        <fullName evidence="2">Uncharacterized protein</fullName>
    </submittedName>
</protein>
<reference evidence="2 3" key="1">
    <citation type="submission" date="2020-07" db="EMBL/GenBank/DDBJ databases">
        <title>Halosimplex pelagicum sp. nov. and Halosimplex rubrum sp. nov., isolated from salted brown alga Laminaria, and emended description of the genus Halosimplex.</title>
        <authorList>
            <person name="Cui H."/>
        </authorList>
    </citation>
    <scope>NUCLEOTIDE SEQUENCE [LARGE SCALE GENOMIC DNA]</scope>
    <source>
        <strain evidence="2 3">R27</strain>
    </source>
</reference>
<dbReference type="GeneID" id="56078313"/>
<dbReference type="EMBL" id="CP058910">
    <property type="protein sequence ID" value="QLH77718.1"/>
    <property type="molecule type" value="Genomic_DNA"/>
</dbReference>
<dbReference type="OrthoDB" id="239597at2157"/>